<evidence type="ECO:0000256" key="1">
    <source>
        <dbReference type="SAM" id="MobiDB-lite"/>
    </source>
</evidence>
<dbReference type="InterPro" id="IPR047137">
    <property type="entry name" value="ORF3"/>
</dbReference>
<organism evidence="2 3">
    <name type="scientific">Devosia oryzisoli</name>
    <dbReference type="NCBI Taxonomy" id="2774138"/>
    <lineage>
        <taxon>Bacteria</taxon>
        <taxon>Pseudomonadati</taxon>
        <taxon>Pseudomonadota</taxon>
        <taxon>Alphaproteobacteria</taxon>
        <taxon>Hyphomicrobiales</taxon>
        <taxon>Devosiaceae</taxon>
        <taxon>Devosia</taxon>
    </lineage>
</organism>
<keyword evidence="3" id="KW-1185">Reference proteome</keyword>
<feature type="region of interest" description="Disordered" evidence="1">
    <location>
        <begin position="1"/>
        <end position="22"/>
    </location>
</feature>
<evidence type="ECO:0000313" key="2">
    <source>
        <dbReference type="EMBL" id="MBD8064349.1"/>
    </source>
</evidence>
<gene>
    <name evidence="2" type="ORF">IC608_02510</name>
</gene>
<comment type="caution">
    <text evidence="2">The sequence shown here is derived from an EMBL/GenBank/DDBJ whole genome shotgun (WGS) entry which is preliminary data.</text>
</comment>
<dbReference type="Pfam" id="PF10604">
    <property type="entry name" value="Polyketide_cyc2"/>
    <property type="match status" value="1"/>
</dbReference>
<reference evidence="2" key="1">
    <citation type="submission" date="2020-09" db="EMBL/GenBank/DDBJ databases">
        <title>Genome seq and assembly of Devosia sp.</title>
        <authorList>
            <person name="Chhetri G."/>
        </authorList>
    </citation>
    <scope>NUCLEOTIDE SEQUENCE</scope>
    <source>
        <strain evidence="2">PTR5</strain>
    </source>
</reference>
<dbReference type="CDD" id="cd07817">
    <property type="entry name" value="SRPBCC_8"/>
    <property type="match status" value="1"/>
</dbReference>
<accession>A0A927FSI0</accession>
<feature type="compositionally biased region" description="Basic and acidic residues" evidence="1">
    <location>
        <begin position="9"/>
        <end position="22"/>
    </location>
</feature>
<dbReference type="PANTHER" id="PTHR33824">
    <property type="entry name" value="POLYKETIDE CYCLASE/DEHYDRASE AND LIPID TRANSPORT SUPERFAMILY PROTEIN"/>
    <property type="match status" value="1"/>
</dbReference>
<dbReference type="EMBL" id="JACYFU010000001">
    <property type="protein sequence ID" value="MBD8064349.1"/>
    <property type="molecule type" value="Genomic_DNA"/>
</dbReference>
<dbReference type="RefSeq" id="WP_191772449.1">
    <property type="nucleotide sequence ID" value="NZ_JACYFU010000001.1"/>
</dbReference>
<dbReference type="InterPro" id="IPR023393">
    <property type="entry name" value="START-like_dom_sf"/>
</dbReference>
<dbReference type="AlphaFoldDB" id="A0A927FSI0"/>
<dbReference type="Proteomes" id="UP000654108">
    <property type="component" value="Unassembled WGS sequence"/>
</dbReference>
<proteinExistence type="predicted"/>
<sequence length="180" mass="20392">MMLEQSEDDAPKRARRDDREGEMAVVGRSVTINRPRVTLFAFWRDFQNLPRFMEAIEKIEPTGPQRSRWTIRAPAGQMVTFEAEVTDVKDNERIAWRALPGSQIMTEGTVSFSDAPAGRGTIVTANIKYQPPGGDLGRLVAKLFMAEPNIQARHELKRFKMLMEAGEIATADNRKSKEDR</sequence>
<dbReference type="Gene3D" id="3.30.530.20">
    <property type="match status" value="1"/>
</dbReference>
<protein>
    <submittedName>
        <fullName evidence="2">SRPBCC family protein</fullName>
    </submittedName>
</protein>
<name>A0A927FSI0_9HYPH</name>
<dbReference type="SUPFAM" id="SSF55961">
    <property type="entry name" value="Bet v1-like"/>
    <property type="match status" value="1"/>
</dbReference>
<evidence type="ECO:0000313" key="3">
    <source>
        <dbReference type="Proteomes" id="UP000654108"/>
    </source>
</evidence>
<dbReference type="PANTHER" id="PTHR33824:SF7">
    <property type="entry name" value="POLYKETIDE CYCLASE_DEHYDRASE AND LIPID TRANSPORT SUPERFAMILY PROTEIN"/>
    <property type="match status" value="1"/>
</dbReference>
<dbReference type="InterPro" id="IPR019587">
    <property type="entry name" value="Polyketide_cyclase/dehydratase"/>
</dbReference>